<dbReference type="InterPro" id="IPR000528">
    <property type="entry name" value="Plant_nsLTP"/>
</dbReference>
<proteinExistence type="inferred from homology"/>
<evidence type="ECO:0000313" key="7">
    <source>
        <dbReference type="Proteomes" id="UP001157418"/>
    </source>
</evidence>
<feature type="chain" id="PRO_5043370077" description="Bifunctional inhibitor/plant lipid transfer protein/seed storage helical domain-containing protein" evidence="4">
    <location>
        <begin position="28"/>
        <end position="119"/>
    </location>
</feature>
<comment type="similarity">
    <text evidence="1">Belongs to the plant LTP family.</text>
</comment>
<organism evidence="6 7">
    <name type="scientific">Lactuca virosa</name>
    <dbReference type="NCBI Taxonomy" id="75947"/>
    <lineage>
        <taxon>Eukaryota</taxon>
        <taxon>Viridiplantae</taxon>
        <taxon>Streptophyta</taxon>
        <taxon>Embryophyta</taxon>
        <taxon>Tracheophyta</taxon>
        <taxon>Spermatophyta</taxon>
        <taxon>Magnoliopsida</taxon>
        <taxon>eudicotyledons</taxon>
        <taxon>Gunneridae</taxon>
        <taxon>Pentapetalae</taxon>
        <taxon>asterids</taxon>
        <taxon>campanulids</taxon>
        <taxon>Asterales</taxon>
        <taxon>Asteraceae</taxon>
        <taxon>Cichorioideae</taxon>
        <taxon>Cichorieae</taxon>
        <taxon>Lactucinae</taxon>
        <taxon>Lactuca</taxon>
    </lineage>
</organism>
<evidence type="ECO:0000259" key="5">
    <source>
        <dbReference type="Pfam" id="PF14368"/>
    </source>
</evidence>
<gene>
    <name evidence="6" type="ORF">LVIROSA_LOCUS26096</name>
</gene>
<evidence type="ECO:0000256" key="1">
    <source>
        <dbReference type="ARBA" id="ARBA00009748"/>
    </source>
</evidence>
<dbReference type="Proteomes" id="UP001157418">
    <property type="component" value="Unassembled WGS sequence"/>
</dbReference>
<name>A0AAU9NPX6_9ASTR</name>
<reference evidence="6 7" key="1">
    <citation type="submission" date="2022-01" db="EMBL/GenBank/DDBJ databases">
        <authorList>
            <person name="Xiong W."/>
            <person name="Schranz E."/>
        </authorList>
    </citation>
    <scope>NUCLEOTIDE SEQUENCE [LARGE SCALE GENOMIC DNA]</scope>
</reference>
<dbReference type="InterPro" id="IPR036312">
    <property type="entry name" value="Bifun_inhib/LTP/seed_sf"/>
</dbReference>
<dbReference type="GO" id="GO:0006869">
    <property type="term" value="P:lipid transport"/>
    <property type="evidence" value="ECO:0007669"/>
    <property type="project" value="InterPro"/>
</dbReference>
<dbReference type="EMBL" id="CAKMRJ010005412">
    <property type="protein sequence ID" value="CAH1439930.1"/>
    <property type="molecule type" value="Genomic_DNA"/>
</dbReference>
<accession>A0AAU9NPX6</accession>
<keyword evidence="7" id="KW-1185">Reference proteome</keyword>
<dbReference type="Gene3D" id="1.10.110.10">
    <property type="entry name" value="Plant lipid-transfer and hydrophobic proteins"/>
    <property type="match status" value="1"/>
</dbReference>
<dbReference type="AlphaFoldDB" id="A0AAU9NPX6"/>
<evidence type="ECO:0000256" key="2">
    <source>
        <dbReference type="ARBA" id="ARBA00022448"/>
    </source>
</evidence>
<keyword evidence="2" id="KW-0813">Transport</keyword>
<evidence type="ECO:0000256" key="4">
    <source>
        <dbReference type="SAM" id="SignalP"/>
    </source>
</evidence>
<dbReference type="InterPro" id="IPR016140">
    <property type="entry name" value="Bifunc_inhib/LTP/seed_store"/>
</dbReference>
<dbReference type="SUPFAM" id="SSF47699">
    <property type="entry name" value="Bifunctional inhibitor/lipid-transfer protein/seed storage 2S albumin"/>
    <property type="match status" value="1"/>
</dbReference>
<protein>
    <recommendedName>
        <fullName evidence="5">Bifunctional inhibitor/plant lipid transfer protein/seed storage helical domain-containing protein</fullName>
    </recommendedName>
</protein>
<keyword evidence="3" id="KW-0446">Lipid-binding</keyword>
<evidence type="ECO:0000313" key="6">
    <source>
        <dbReference type="EMBL" id="CAH1439930.1"/>
    </source>
</evidence>
<feature type="domain" description="Bifunctional inhibitor/plant lipid transfer protein/seed storage helical" evidence="5">
    <location>
        <begin position="18"/>
        <end position="108"/>
    </location>
</feature>
<dbReference type="PANTHER" id="PTHR33076">
    <property type="entry name" value="NON-SPECIFIC LIPID-TRANSFER PROTEIN 2-RELATED"/>
    <property type="match status" value="1"/>
</dbReference>
<sequence length="119" mass="13169">MVRNIISLALVVIVVLTLLISKQCVNAQTNCQDVNTKLINCEPFMLGYLSKPAPQCCASAHDLVLAAYASRDTLRATCWCLKTAFQSFQVDFSYAEQITKFCNLKANVPLYPSVNCDTL</sequence>
<dbReference type="Pfam" id="PF14368">
    <property type="entry name" value="LTP_2"/>
    <property type="match status" value="1"/>
</dbReference>
<comment type="caution">
    <text evidence="6">The sequence shown here is derived from an EMBL/GenBank/DDBJ whole genome shotgun (WGS) entry which is preliminary data.</text>
</comment>
<feature type="signal peptide" evidence="4">
    <location>
        <begin position="1"/>
        <end position="27"/>
    </location>
</feature>
<evidence type="ECO:0000256" key="3">
    <source>
        <dbReference type="ARBA" id="ARBA00023121"/>
    </source>
</evidence>
<dbReference type="GO" id="GO:0008289">
    <property type="term" value="F:lipid binding"/>
    <property type="evidence" value="ECO:0007669"/>
    <property type="project" value="UniProtKB-KW"/>
</dbReference>
<keyword evidence="4" id="KW-0732">Signal</keyword>